<evidence type="ECO:0000313" key="1">
    <source>
        <dbReference type="EMBL" id="KYQ94479.1"/>
    </source>
</evidence>
<accession>A0A151ZKM8</accession>
<dbReference type="InParanoid" id="A0A151ZKM8"/>
<name>A0A151ZKM8_TIELA</name>
<sequence>MNTYNLNEKIKKISLDINNSQIYPDNVIVNDIISELFKLYNYWNNGNKVEISISINRFTITTLFKLMIDSNKVYTNIQFISGVFTNNIQYHKEWEELEKEFNQFKIDFSKLWSIDNKVSEEKVLSHLNKIMNDSGKLKSFQNDFDILQNINNLNRDYLMNSFRFLSSRSHLYLPKILVNRGIIDLKSTLFTDKLALISVLEYQLTQFIYHPKNIEMYKLIKEMIVSLLSFYNFKKVTKSLVDIVQNLLGFFHKTGNDTMVTLITLIVDMIKLSIETPDDVKVETLKKIATIMNDGEIKDLLEVPQNFKVKIQQPQYIWPKHNYVSVIRFFYDNLDTLSDKITLDNFLRFLNDTILSKLQTSFNSNLVPTIIQRIVPTLSSSYLLSIKRILGSVPTESIKDYYSVINYLDFLIATKDCVWLQLKLTDSKPLIQLYHSIFSVQYHKSFLTVGKKLYEYVSTQLNFRQLMVALTKSLSFGVRGSGTDISVFFSEIRYKEFIDLLLQEQDTNENRTIVAEFLAECVIYRPESFEWFMKGLQYLDANNSTIVDTISNTIAGKFYNLNLVLEVFGCDLLSSSNNFRRRFIERSPTLGQIGVIDSYFAKNNIKCGNGISDDLLTKLPKYIVKDIYRIVLVSKTSLIPNRISIAFTCKNNLKIIQELFGNCYFCDILPKRKFTYRPFTIYQQAPVELHSETDILLYIPLLNNSFSNVSVISLDFQECMTTAYVIFNENMLSNLRVIKLLNPIGLVTVENIIRLLERCTVTLQSLYLKEQNSTIIKILHYLLYKASIFLNLNDVQLQGSTSPFPKQIETLKQSHPNKFNITPNNLITFLK</sequence>
<keyword evidence="2" id="KW-1185">Reference proteome</keyword>
<gene>
    <name evidence="1" type="ORF">DLAC_04781</name>
</gene>
<dbReference type="Proteomes" id="UP000076078">
    <property type="component" value="Unassembled WGS sequence"/>
</dbReference>
<organism evidence="1 2">
    <name type="scientific">Tieghemostelium lacteum</name>
    <name type="common">Slime mold</name>
    <name type="synonym">Dictyostelium lacteum</name>
    <dbReference type="NCBI Taxonomy" id="361077"/>
    <lineage>
        <taxon>Eukaryota</taxon>
        <taxon>Amoebozoa</taxon>
        <taxon>Evosea</taxon>
        <taxon>Eumycetozoa</taxon>
        <taxon>Dictyostelia</taxon>
        <taxon>Dictyosteliales</taxon>
        <taxon>Raperosteliaceae</taxon>
        <taxon>Tieghemostelium</taxon>
    </lineage>
</organism>
<dbReference type="AlphaFoldDB" id="A0A151ZKM8"/>
<protein>
    <submittedName>
        <fullName evidence="1">Uncharacterized protein</fullName>
    </submittedName>
</protein>
<comment type="caution">
    <text evidence="1">The sequence shown here is derived from an EMBL/GenBank/DDBJ whole genome shotgun (WGS) entry which is preliminary data.</text>
</comment>
<evidence type="ECO:0000313" key="2">
    <source>
        <dbReference type="Proteomes" id="UP000076078"/>
    </source>
</evidence>
<dbReference type="EMBL" id="LODT01000022">
    <property type="protein sequence ID" value="KYQ94479.1"/>
    <property type="molecule type" value="Genomic_DNA"/>
</dbReference>
<reference evidence="1 2" key="1">
    <citation type="submission" date="2015-12" db="EMBL/GenBank/DDBJ databases">
        <title>Dictyostelia acquired genes for synthesis and detection of signals that induce cell-type specialization by lateral gene transfer from prokaryotes.</title>
        <authorList>
            <person name="Gloeckner G."/>
            <person name="Schaap P."/>
        </authorList>
    </citation>
    <scope>NUCLEOTIDE SEQUENCE [LARGE SCALE GENOMIC DNA]</scope>
    <source>
        <strain evidence="1 2">TK</strain>
    </source>
</reference>
<proteinExistence type="predicted"/>